<dbReference type="PANTHER" id="PTHR18916">
    <property type="entry name" value="DYNACTIN 1-RELATED MICROTUBULE-BINDING"/>
    <property type="match status" value="1"/>
</dbReference>
<evidence type="ECO:0000256" key="1">
    <source>
        <dbReference type="ARBA" id="ARBA00004496"/>
    </source>
</evidence>
<keyword evidence="8" id="KW-1185">Reference proteome</keyword>
<accession>A0A507DLT8</accession>
<dbReference type="SMART" id="SM01052">
    <property type="entry name" value="CAP_GLY"/>
    <property type="match status" value="1"/>
</dbReference>
<dbReference type="PROSITE" id="PS00845">
    <property type="entry name" value="CAP_GLY_1"/>
    <property type="match status" value="1"/>
</dbReference>
<feature type="domain" description="CAP-Gly" evidence="5">
    <location>
        <begin position="188"/>
        <end position="225"/>
    </location>
</feature>
<comment type="caution">
    <text evidence="6">The sequence shown here is derived from an EMBL/GenBank/DDBJ whole genome shotgun (WGS) entry which is preliminary data.</text>
</comment>
<evidence type="ECO:0000313" key="9">
    <source>
        <dbReference type="Proteomes" id="UP000320475"/>
    </source>
</evidence>
<protein>
    <recommendedName>
        <fullName evidence="5">CAP-Gly domain-containing protein</fullName>
    </recommendedName>
</protein>
<keyword evidence="2" id="KW-0963">Cytoplasm</keyword>
<dbReference type="InterPro" id="IPR045172">
    <property type="entry name" value="TBCB_Ubl"/>
</dbReference>
<comment type="similarity">
    <text evidence="4">Belongs to the TBCB family.</text>
</comment>
<dbReference type="InterPro" id="IPR000938">
    <property type="entry name" value="CAP-Gly_domain"/>
</dbReference>
<dbReference type="GO" id="GO:0031122">
    <property type="term" value="P:cytoplasmic microtubule organization"/>
    <property type="evidence" value="ECO:0007669"/>
    <property type="project" value="TreeGrafter"/>
</dbReference>
<evidence type="ECO:0000313" key="6">
    <source>
        <dbReference type="EMBL" id="TPX51860.1"/>
    </source>
</evidence>
<dbReference type="GO" id="GO:0007023">
    <property type="term" value="P:post-chaperonin tubulin folding pathway"/>
    <property type="evidence" value="ECO:0007669"/>
    <property type="project" value="InterPro"/>
</dbReference>
<organism evidence="6 9">
    <name type="scientific">Synchytrium endobioticum</name>
    <dbReference type="NCBI Taxonomy" id="286115"/>
    <lineage>
        <taxon>Eukaryota</taxon>
        <taxon>Fungi</taxon>
        <taxon>Fungi incertae sedis</taxon>
        <taxon>Chytridiomycota</taxon>
        <taxon>Chytridiomycota incertae sedis</taxon>
        <taxon>Chytridiomycetes</taxon>
        <taxon>Synchytriales</taxon>
        <taxon>Synchytriaceae</taxon>
        <taxon>Synchytrium</taxon>
    </lineage>
</organism>
<reference evidence="8 9" key="1">
    <citation type="journal article" date="2019" name="Sci. Rep.">
        <title>Comparative genomics of chytrid fungi reveal insights into the obligate biotrophic and pathogenic lifestyle of Synchytrium endobioticum.</title>
        <authorList>
            <person name="van de Vossenberg B.T.L.H."/>
            <person name="Warris S."/>
            <person name="Nguyen H.D.T."/>
            <person name="van Gent-Pelzer M.P.E."/>
            <person name="Joly D.L."/>
            <person name="van de Geest H.C."/>
            <person name="Bonants P.J.M."/>
            <person name="Smith D.S."/>
            <person name="Levesque C.A."/>
            <person name="van der Lee T.A.J."/>
        </authorList>
    </citation>
    <scope>NUCLEOTIDE SEQUENCE [LARGE SCALE GENOMIC DNA]</scope>
    <source>
        <strain evidence="6 9">LEV6574</strain>
        <strain evidence="7 8">MB42</strain>
    </source>
</reference>
<name>A0A507DLT8_9FUNG</name>
<evidence type="ECO:0000256" key="4">
    <source>
        <dbReference type="ARBA" id="ARBA00025779"/>
    </source>
</evidence>
<dbReference type="GO" id="GO:0005634">
    <property type="term" value="C:nucleus"/>
    <property type="evidence" value="ECO:0007669"/>
    <property type="project" value="TreeGrafter"/>
</dbReference>
<dbReference type="Gene3D" id="3.10.20.90">
    <property type="entry name" value="Phosphatidylinositol 3-kinase Catalytic Subunit, Chain A, domain 1"/>
    <property type="match status" value="1"/>
</dbReference>
<comment type="subcellular location">
    <subcellularLocation>
        <location evidence="1">Cytoplasm</location>
    </subcellularLocation>
</comment>
<dbReference type="Pfam" id="PF01302">
    <property type="entry name" value="CAP_GLY"/>
    <property type="match status" value="1"/>
</dbReference>
<evidence type="ECO:0000313" key="8">
    <source>
        <dbReference type="Proteomes" id="UP000317494"/>
    </source>
</evidence>
<dbReference type="InterPro" id="IPR036859">
    <property type="entry name" value="CAP-Gly_dom_sf"/>
</dbReference>
<dbReference type="GO" id="GO:0051010">
    <property type="term" value="F:microtubule plus-end binding"/>
    <property type="evidence" value="ECO:0007669"/>
    <property type="project" value="TreeGrafter"/>
</dbReference>
<dbReference type="PROSITE" id="PS50245">
    <property type="entry name" value="CAP_GLY_2"/>
    <property type="match status" value="1"/>
</dbReference>
<dbReference type="GO" id="GO:0043014">
    <property type="term" value="F:alpha-tubulin binding"/>
    <property type="evidence" value="ECO:0007669"/>
    <property type="project" value="InterPro"/>
</dbReference>
<evidence type="ECO:0000313" key="7">
    <source>
        <dbReference type="EMBL" id="TPX53986.1"/>
    </source>
</evidence>
<dbReference type="Proteomes" id="UP000320475">
    <property type="component" value="Unassembled WGS sequence"/>
</dbReference>
<dbReference type="GO" id="GO:0007021">
    <property type="term" value="P:tubulin complex assembly"/>
    <property type="evidence" value="ECO:0007669"/>
    <property type="project" value="InterPro"/>
</dbReference>
<evidence type="ECO:0000259" key="5">
    <source>
        <dbReference type="PROSITE" id="PS50245"/>
    </source>
</evidence>
<dbReference type="EMBL" id="QEAN01000010">
    <property type="protein sequence ID" value="TPX53986.1"/>
    <property type="molecule type" value="Genomic_DNA"/>
</dbReference>
<evidence type="ECO:0000256" key="3">
    <source>
        <dbReference type="ARBA" id="ARBA00023186"/>
    </source>
</evidence>
<evidence type="ECO:0000256" key="2">
    <source>
        <dbReference type="ARBA" id="ARBA00022490"/>
    </source>
</evidence>
<dbReference type="CDD" id="cd01789">
    <property type="entry name" value="Ubl_TBCB"/>
    <property type="match status" value="1"/>
</dbReference>
<sequence length="246" mass="27416">MGPSIVTVFVTSEGASSERRFDKSMPISSLKDRLEPITGVPASTMRITLYSHSDVPVGCLSEDERMLGYYPVADYMRLDVVDTNPYKRPLLDAVAVDKYEMGDDEYSKRHGAWGGASALQVLTLRIDSVRAFMQRNKMGKYADRGKGRDDDSVFHEEAARIAVGSRCEVDGDKRGVVKYVGRVAEIGKPGFFVGVEFDEPVGKHGGTVKGSKYFEARDKHASFVRPDRVRVGEYPEIDLMDELEEM</sequence>
<proteinExistence type="inferred from homology"/>
<dbReference type="EMBL" id="QEAM01000001">
    <property type="protein sequence ID" value="TPX51860.1"/>
    <property type="molecule type" value="Genomic_DNA"/>
</dbReference>
<dbReference type="GO" id="GO:0035371">
    <property type="term" value="C:microtubule plus-end"/>
    <property type="evidence" value="ECO:0007669"/>
    <property type="project" value="TreeGrafter"/>
</dbReference>
<dbReference type="SUPFAM" id="SSF54236">
    <property type="entry name" value="Ubiquitin-like"/>
    <property type="match status" value="1"/>
</dbReference>
<dbReference type="AlphaFoldDB" id="A0A507DLT8"/>
<dbReference type="Gene3D" id="2.30.30.190">
    <property type="entry name" value="CAP Gly-rich-like domain"/>
    <property type="match status" value="1"/>
</dbReference>
<dbReference type="PANTHER" id="PTHR18916:SF85">
    <property type="entry name" value="TUBULIN-FOLDING COFACTOR B"/>
    <property type="match status" value="1"/>
</dbReference>
<dbReference type="STRING" id="286115.A0A507DLT8"/>
<dbReference type="VEuPathDB" id="FungiDB:SeMB42_g00532"/>
<dbReference type="Proteomes" id="UP000317494">
    <property type="component" value="Unassembled WGS sequence"/>
</dbReference>
<keyword evidence="3" id="KW-0143">Chaperone</keyword>
<dbReference type="OrthoDB" id="2130750at2759"/>
<dbReference type="InterPro" id="IPR029071">
    <property type="entry name" value="Ubiquitin-like_domsf"/>
</dbReference>
<dbReference type="GO" id="GO:0005938">
    <property type="term" value="C:cell cortex"/>
    <property type="evidence" value="ECO:0007669"/>
    <property type="project" value="TreeGrafter"/>
</dbReference>
<gene>
    <name evidence="6" type="ORF">SeLEV6574_g00043</name>
    <name evidence="7" type="ORF">SeMB42_g00532</name>
</gene>
<dbReference type="SUPFAM" id="SSF74924">
    <property type="entry name" value="Cap-Gly domain"/>
    <property type="match status" value="1"/>
</dbReference>
<dbReference type="InterPro" id="IPR000626">
    <property type="entry name" value="Ubiquitin-like_dom"/>
</dbReference>
<dbReference type="Pfam" id="PF14560">
    <property type="entry name" value="Ubiquitin_2"/>
    <property type="match status" value="1"/>
</dbReference>